<protein>
    <submittedName>
        <fullName evidence="2">Uncharacterized protein</fullName>
    </submittedName>
</protein>
<comment type="caution">
    <text evidence="2">The sequence shown here is derived from an EMBL/GenBank/DDBJ whole genome shotgun (WGS) entry which is preliminary data.</text>
</comment>
<organism evidence="2 3">
    <name type="scientific">Clostridium porci</name>
    <dbReference type="NCBI Taxonomy" id="2605778"/>
    <lineage>
        <taxon>Bacteria</taxon>
        <taxon>Bacillati</taxon>
        <taxon>Bacillota</taxon>
        <taxon>Clostridia</taxon>
        <taxon>Eubacteriales</taxon>
        <taxon>Clostridiaceae</taxon>
        <taxon>Clostridium</taxon>
    </lineage>
</organism>
<name>A0A7X2NHV2_9CLOT</name>
<dbReference type="AlphaFoldDB" id="A0A7X2NHV2"/>
<proteinExistence type="predicted"/>
<gene>
    <name evidence="2" type="ORF">FYJ39_01015</name>
</gene>
<keyword evidence="3" id="KW-1185">Reference proteome</keyword>
<evidence type="ECO:0000313" key="2">
    <source>
        <dbReference type="EMBL" id="MSS35194.1"/>
    </source>
</evidence>
<dbReference type="EMBL" id="VUMD01000001">
    <property type="protein sequence ID" value="MSS35194.1"/>
    <property type="molecule type" value="Genomic_DNA"/>
</dbReference>
<dbReference type="Proteomes" id="UP000429958">
    <property type="component" value="Unassembled WGS sequence"/>
</dbReference>
<sequence length="217" mass="23801">MLIKKIVSLFLVLLTTLSMTIPSLASIPNTQNTLEVQFNDFKFTTNDYDPAKVTLEYSKKGTQEQVVIKDKAANETLEIMTVQSPAVATRSVVPYIFKRAKSYGATTVELSVHVELYKEGSFRQINALTGSYLGITTNVAPTEIEDKTISVWSQNNTFPTTELMFAYSGTLVASVSSSMSAEVSAELLGSGFSFNSEVDGTSYYRRSIDSTGTISLY</sequence>
<keyword evidence="1" id="KW-0732">Signal</keyword>
<feature type="signal peptide" evidence="1">
    <location>
        <begin position="1"/>
        <end position="25"/>
    </location>
</feature>
<evidence type="ECO:0000313" key="3">
    <source>
        <dbReference type="Proteomes" id="UP000429958"/>
    </source>
</evidence>
<accession>A0A7X2NHV2</accession>
<dbReference type="RefSeq" id="WP_154470607.1">
    <property type="nucleotide sequence ID" value="NZ_VUMD01000001.1"/>
</dbReference>
<feature type="chain" id="PRO_5031077927" evidence="1">
    <location>
        <begin position="26"/>
        <end position="217"/>
    </location>
</feature>
<evidence type="ECO:0000256" key="1">
    <source>
        <dbReference type="SAM" id="SignalP"/>
    </source>
</evidence>
<reference evidence="2 3" key="1">
    <citation type="submission" date="2019-08" db="EMBL/GenBank/DDBJ databases">
        <title>In-depth cultivation of the pig gut microbiome towards novel bacterial diversity and tailored functional studies.</title>
        <authorList>
            <person name="Wylensek D."/>
            <person name="Hitch T.C.A."/>
            <person name="Clavel T."/>
        </authorList>
    </citation>
    <scope>NUCLEOTIDE SEQUENCE [LARGE SCALE GENOMIC DNA]</scope>
    <source>
        <strain evidence="2 3">WCA-389-WT-23D1</strain>
    </source>
</reference>